<dbReference type="Pfam" id="PF13344">
    <property type="entry name" value="Hydrolase_6"/>
    <property type="match status" value="1"/>
</dbReference>
<accession>A0A9P4YBM3</accession>
<comment type="caution">
    <text evidence="1">The sequence shown here is derived from an EMBL/GenBank/DDBJ whole genome shotgun (WGS) entry which is preliminary data.</text>
</comment>
<dbReference type="InterPro" id="IPR050324">
    <property type="entry name" value="CDP-alcohol_PTase-I"/>
</dbReference>
<keyword evidence="1" id="KW-0378">Hydrolase</keyword>
<feature type="non-terminal residue" evidence="1">
    <location>
        <position position="347"/>
    </location>
</feature>
<dbReference type="Gene3D" id="3.40.50.1000">
    <property type="entry name" value="HAD superfamily/HAD-like"/>
    <property type="match status" value="2"/>
</dbReference>
<gene>
    <name evidence="1" type="ORF">M406DRAFT_230831</name>
</gene>
<keyword evidence="2" id="KW-1185">Reference proteome</keyword>
<dbReference type="NCBIfam" id="TIGR01460">
    <property type="entry name" value="HAD-SF-IIA"/>
    <property type="match status" value="1"/>
</dbReference>
<dbReference type="PANTHER" id="PTHR14269">
    <property type="entry name" value="CDP-DIACYLGLYCEROL--GLYCEROL-3-PHOSPHATE 3-PHOSPHATIDYLTRANSFERASE-RELATED"/>
    <property type="match status" value="1"/>
</dbReference>
<dbReference type="NCBIfam" id="TIGR01456">
    <property type="entry name" value="CECR5"/>
    <property type="match status" value="1"/>
</dbReference>
<dbReference type="AlphaFoldDB" id="A0A9P4YBM3"/>
<dbReference type="RefSeq" id="XP_040781443.1">
    <property type="nucleotide sequence ID" value="XM_040915851.1"/>
</dbReference>
<dbReference type="GO" id="GO:0016787">
    <property type="term" value="F:hydrolase activity"/>
    <property type="evidence" value="ECO:0007669"/>
    <property type="project" value="UniProtKB-KW"/>
</dbReference>
<dbReference type="Pfam" id="PF13242">
    <property type="entry name" value="Hydrolase_like"/>
    <property type="match status" value="1"/>
</dbReference>
<dbReference type="InterPro" id="IPR006357">
    <property type="entry name" value="HAD-SF_hydro_IIA"/>
</dbReference>
<evidence type="ECO:0000313" key="1">
    <source>
        <dbReference type="EMBL" id="KAF3770482.1"/>
    </source>
</evidence>
<dbReference type="PANTHER" id="PTHR14269:SF4">
    <property type="entry name" value="CAT EYE SYNDROME CRITICAL REGION PROTEIN 5"/>
    <property type="match status" value="1"/>
</dbReference>
<dbReference type="InterPro" id="IPR023214">
    <property type="entry name" value="HAD_sf"/>
</dbReference>
<evidence type="ECO:0000313" key="2">
    <source>
        <dbReference type="Proteomes" id="UP000803844"/>
    </source>
</evidence>
<dbReference type="EMBL" id="MU032344">
    <property type="protein sequence ID" value="KAF3770482.1"/>
    <property type="molecule type" value="Genomic_DNA"/>
</dbReference>
<dbReference type="InterPro" id="IPR036412">
    <property type="entry name" value="HAD-like_sf"/>
</dbReference>
<feature type="non-terminal residue" evidence="1">
    <location>
        <position position="1"/>
    </location>
</feature>
<dbReference type="SUPFAM" id="SSF56784">
    <property type="entry name" value="HAD-like"/>
    <property type="match status" value="1"/>
</dbReference>
<dbReference type="InterPro" id="IPR006353">
    <property type="entry name" value="HAD-SF_hydro_IIA_CECR5"/>
</dbReference>
<reference evidence="1" key="1">
    <citation type="journal article" date="2020" name="Phytopathology">
        <title>Genome sequence of the chestnut blight fungus Cryphonectria parasitica EP155: A fundamental resource for an archetypical invasive plant pathogen.</title>
        <authorList>
            <person name="Crouch J.A."/>
            <person name="Dawe A."/>
            <person name="Aerts A."/>
            <person name="Barry K."/>
            <person name="Churchill A.C.L."/>
            <person name="Grimwood J."/>
            <person name="Hillman B."/>
            <person name="Milgroom M.G."/>
            <person name="Pangilinan J."/>
            <person name="Smith M."/>
            <person name="Salamov A."/>
            <person name="Schmutz J."/>
            <person name="Yadav J."/>
            <person name="Grigoriev I.V."/>
            <person name="Nuss D."/>
        </authorList>
    </citation>
    <scope>NUCLEOTIDE SEQUENCE</scope>
    <source>
        <strain evidence="1">EP155</strain>
    </source>
</reference>
<dbReference type="OrthoDB" id="270009at2759"/>
<dbReference type="GO" id="GO:0005739">
    <property type="term" value="C:mitochondrion"/>
    <property type="evidence" value="ECO:0007669"/>
    <property type="project" value="TreeGrafter"/>
</dbReference>
<organism evidence="1 2">
    <name type="scientific">Cryphonectria parasitica (strain ATCC 38755 / EP155)</name>
    <dbReference type="NCBI Taxonomy" id="660469"/>
    <lineage>
        <taxon>Eukaryota</taxon>
        <taxon>Fungi</taxon>
        <taxon>Dikarya</taxon>
        <taxon>Ascomycota</taxon>
        <taxon>Pezizomycotina</taxon>
        <taxon>Sordariomycetes</taxon>
        <taxon>Sordariomycetidae</taxon>
        <taxon>Diaporthales</taxon>
        <taxon>Cryphonectriaceae</taxon>
        <taxon>Cryphonectria-Endothia species complex</taxon>
        <taxon>Cryphonectria</taxon>
    </lineage>
</organism>
<protein>
    <submittedName>
        <fullName evidence="1">HAD-superfamily hydrolase</fullName>
    </submittedName>
</protein>
<dbReference type="GeneID" id="63832980"/>
<proteinExistence type="predicted"/>
<name>A0A9P4YBM3_CRYP1</name>
<dbReference type="Proteomes" id="UP000803844">
    <property type="component" value="Unassembled WGS sequence"/>
</dbReference>
<sequence length="347" mass="38285">EFAIAFDIDGVLVRGKQPIPSAGSALDILRIHSVPFILLTNGGGLTEFAHAKRVSTRVGVSIREDQFVQSHTPFRHFVDQYQGKYILALGGYGDQIREVAVAYGFDWDYVLTSSDLVKHFPSIHPFPEMTQQSHLLHGKLHDNFAHEPPISAILVFSSPRDWCLDLQLCLDLLLSEGGRLGTRSTKNGNTALDNAGYQQDGQPALYFCNPDLEWATSHSQPRLAQGAFRAALEGVWSGITQGHAQLQAWTCGKPTATTYEFAEAAIQLCHARLRSQAATALRTVYMVGDNPESDIQGALLANNAHGAHPEWRSVLVKSGVYTADSPPRFEPTVIKDDIWEAVRWVIQ</sequence>
<dbReference type="GO" id="GO:0046474">
    <property type="term" value="P:glycerophospholipid biosynthetic process"/>
    <property type="evidence" value="ECO:0007669"/>
    <property type="project" value="TreeGrafter"/>
</dbReference>